<dbReference type="AlphaFoldDB" id="K3WJA3"/>
<evidence type="ECO:0000256" key="2">
    <source>
        <dbReference type="SAM" id="Phobius"/>
    </source>
</evidence>
<dbReference type="InterPro" id="IPR011009">
    <property type="entry name" value="Kinase-like_dom_sf"/>
</dbReference>
<dbReference type="OMA" id="PCHTTAN"/>
<sequence length="485" mass="54520">MTASLIQSRGGVVPVAEAVSGYVPVDYGFEFNGKHSDFAQQYYLRYMAKDEVSPLTAIKTGNLPDALQTELKMYALSWEELPGLLQRALLWDTGYALTADSSTIVPIYTRNNRSMAEIFVPRKAYERTGCTPRACSLPNGEIFYRHKWCDGDQMARVSLCAVDGDKTSPHAAMWGDGGEVDTIPEVRVMRHYWRDHGDEYLMYALHTLADEAVYDKCPATPAMVIPCVSNASVPDPENWGPPTRGKVVEAWLKKYAEDHQENRTWLLVPLTIVVFTLFGVITVYRFKAAVREPLDDDDSTFTKNDLDFDSGSVEAFLTSPRGGTNDDSDSNNDVERHPEGDLNAAAFEYFDASIGLSASAFDPMMMASHPRIHPLQRSARSMWGKVHASKRNEVAIRSFRLFESHRKIRQLRVPFREIQVTKLLSSGATGEVWLATHRARQVAVKQLLPAKRRKLKEMEMFMAEIYLLAQLKHDNIVSLLGIATS</sequence>
<dbReference type="GO" id="GO:0005524">
    <property type="term" value="F:ATP binding"/>
    <property type="evidence" value="ECO:0007669"/>
    <property type="project" value="InterPro"/>
</dbReference>
<name>K3WJA3_GLOUD</name>
<evidence type="ECO:0000259" key="3">
    <source>
        <dbReference type="PROSITE" id="PS50011"/>
    </source>
</evidence>
<accession>K3WJA3</accession>
<dbReference type="Proteomes" id="UP000019132">
    <property type="component" value="Unassembled WGS sequence"/>
</dbReference>
<dbReference type="EMBL" id="GL376564">
    <property type="status" value="NOT_ANNOTATED_CDS"/>
    <property type="molecule type" value="Genomic_DNA"/>
</dbReference>
<evidence type="ECO:0000313" key="5">
    <source>
        <dbReference type="Proteomes" id="UP000019132"/>
    </source>
</evidence>
<dbReference type="PANTHER" id="PTHR44329:SF214">
    <property type="entry name" value="PROTEIN KINASE DOMAIN-CONTAINING PROTEIN"/>
    <property type="match status" value="1"/>
</dbReference>
<reference evidence="4" key="3">
    <citation type="submission" date="2015-02" db="UniProtKB">
        <authorList>
            <consortium name="EnsemblProtists"/>
        </authorList>
    </citation>
    <scope>IDENTIFICATION</scope>
    <source>
        <strain evidence="4">DAOM BR144</strain>
    </source>
</reference>
<dbReference type="SUPFAM" id="SSF56112">
    <property type="entry name" value="Protein kinase-like (PK-like)"/>
    <property type="match status" value="1"/>
</dbReference>
<dbReference type="EnsemblProtists" id="PYU1_T005045">
    <property type="protein sequence ID" value="PYU1_T005045"/>
    <property type="gene ID" value="PYU1_G005034"/>
</dbReference>
<evidence type="ECO:0000313" key="4">
    <source>
        <dbReference type="EnsemblProtists" id="PYU1_T005045"/>
    </source>
</evidence>
<feature type="region of interest" description="Disordered" evidence="1">
    <location>
        <begin position="317"/>
        <end position="338"/>
    </location>
</feature>
<reference evidence="5" key="2">
    <citation type="submission" date="2010-04" db="EMBL/GenBank/DDBJ databases">
        <authorList>
            <person name="Buell R."/>
            <person name="Hamilton J."/>
            <person name="Hostetler J."/>
        </authorList>
    </citation>
    <scope>NUCLEOTIDE SEQUENCE [LARGE SCALE GENOMIC DNA]</scope>
    <source>
        <strain evidence="5">DAOM:BR144</strain>
    </source>
</reference>
<dbReference type="InterPro" id="IPR051681">
    <property type="entry name" value="Ser/Thr_Kinases-Pseudokinases"/>
</dbReference>
<feature type="domain" description="Protein kinase" evidence="3">
    <location>
        <begin position="418"/>
        <end position="485"/>
    </location>
</feature>
<dbReference type="GO" id="GO:0004674">
    <property type="term" value="F:protein serine/threonine kinase activity"/>
    <property type="evidence" value="ECO:0007669"/>
    <property type="project" value="TreeGrafter"/>
</dbReference>
<keyword evidence="2" id="KW-1133">Transmembrane helix</keyword>
<reference evidence="5" key="1">
    <citation type="journal article" date="2010" name="Genome Biol.">
        <title>Genome sequence of the necrotrophic plant pathogen Pythium ultimum reveals original pathogenicity mechanisms and effector repertoire.</title>
        <authorList>
            <person name="Levesque C.A."/>
            <person name="Brouwer H."/>
            <person name="Cano L."/>
            <person name="Hamilton J.P."/>
            <person name="Holt C."/>
            <person name="Huitema E."/>
            <person name="Raffaele S."/>
            <person name="Robideau G.P."/>
            <person name="Thines M."/>
            <person name="Win J."/>
            <person name="Zerillo M.M."/>
            <person name="Beakes G.W."/>
            <person name="Boore J.L."/>
            <person name="Busam D."/>
            <person name="Dumas B."/>
            <person name="Ferriera S."/>
            <person name="Fuerstenberg S.I."/>
            <person name="Gachon C.M."/>
            <person name="Gaulin E."/>
            <person name="Govers F."/>
            <person name="Grenville-Briggs L."/>
            <person name="Horner N."/>
            <person name="Hostetler J."/>
            <person name="Jiang R.H."/>
            <person name="Johnson J."/>
            <person name="Krajaejun T."/>
            <person name="Lin H."/>
            <person name="Meijer H.J."/>
            <person name="Moore B."/>
            <person name="Morris P."/>
            <person name="Phuntmart V."/>
            <person name="Puiu D."/>
            <person name="Shetty J."/>
            <person name="Stajich J.E."/>
            <person name="Tripathy S."/>
            <person name="Wawra S."/>
            <person name="van West P."/>
            <person name="Whitty B.R."/>
            <person name="Coutinho P.M."/>
            <person name="Henrissat B."/>
            <person name="Martin F."/>
            <person name="Thomas P.D."/>
            <person name="Tyler B.M."/>
            <person name="De Vries R.P."/>
            <person name="Kamoun S."/>
            <person name="Yandell M."/>
            <person name="Tisserat N."/>
            <person name="Buell C.R."/>
        </authorList>
    </citation>
    <scope>NUCLEOTIDE SEQUENCE</scope>
    <source>
        <strain evidence="5">DAOM:BR144</strain>
    </source>
</reference>
<dbReference type="Pfam" id="PF07714">
    <property type="entry name" value="PK_Tyr_Ser-Thr"/>
    <property type="match status" value="1"/>
</dbReference>
<keyword evidence="2" id="KW-0472">Membrane</keyword>
<dbReference type="InterPro" id="IPR000719">
    <property type="entry name" value="Prot_kinase_dom"/>
</dbReference>
<dbReference type="HOGENOM" id="CLU_000288_63_45_1"/>
<keyword evidence="2" id="KW-0812">Transmembrane</keyword>
<keyword evidence="5" id="KW-1185">Reference proteome</keyword>
<proteinExistence type="predicted"/>
<evidence type="ECO:0000256" key="1">
    <source>
        <dbReference type="SAM" id="MobiDB-lite"/>
    </source>
</evidence>
<dbReference type="STRING" id="431595.K3WJA3"/>
<dbReference type="InParanoid" id="K3WJA3"/>
<dbReference type="PANTHER" id="PTHR44329">
    <property type="entry name" value="SERINE/THREONINE-PROTEIN KINASE TNNI3K-RELATED"/>
    <property type="match status" value="1"/>
</dbReference>
<protein>
    <recommendedName>
        <fullName evidence="3">Protein kinase domain-containing protein</fullName>
    </recommendedName>
</protein>
<dbReference type="Gene3D" id="3.30.200.20">
    <property type="entry name" value="Phosphorylase Kinase, domain 1"/>
    <property type="match status" value="1"/>
</dbReference>
<dbReference type="eggNOG" id="KOG0192">
    <property type="taxonomic scope" value="Eukaryota"/>
</dbReference>
<dbReference type="InterPro" id="IPR001245">
    <property type="entry name" value="Ser-Thr/Tyr_kinase_cat_dom"/>
</dbReference>
<organism evidence="4 5">
    <name type="scientific">Globisporangium ultimum (strain ATCC 200006 / CBS 805.95 / DAOM BR144)</name>
    <name type="common">Pythium ultimum</name>
    <dbReference type="NCBI Taxonomy" id="431595"/>
    <lineage>
        <taxon>Eukaryota</taxon>
        <taxon>Sar</taxon>
        <taxon>Stramenopiles</taxon>
        <taxon>Oomycota</taxon>
        <taxon>Peronosporomycetes</taxon>
        <taxon>Pythiales</taxon>
        <taxon>Pythiaceae</taxon>
        <taxon>Globisporangium</taxon>
    </lineage>
</organism>
<dbReference type="VEuPathDB" id="FungiDB:PYU1_G005034"/>
<feature type="transmembrane region" description="Helical" evidence="2">
    <location>
        <begin position="264"/>
        <end position="284"/>
    </location>
</feature>
<dbReference type="PROSITE" id="PS50011">
    <property type="entry name" value="PROTEIN_KINASE_DOM"/>
    <property type="match status" value="1"/>
</dbReference>